<dbReference type="OrthoDB" id="5394254at2759"/>
<evidence type="ECO:0000313" key="4">
    <source>
        <dbReference type="Proteomes" id="UP000016923"/>
    </source>
</evidence>
<dbReference type="VEuPathDB" id="FungiDB:F503_05370"/>
<reference evidence="3 4" key="1">
    <citation type="journal article" date="2013" name="BMC Genomics">
        <title>The genome and transcriptome of the pine saprophyte Ophiostoma piceae, and a comparison with the bark beetle-associated pine pathogen Grosmannia clavigera.</title>
        <authorList>
            <person name="Haridas S."/>
            <person name="Wang Y."/>
            <person name="Lim L."/>
            <person name="Massoumi Alamouti S."/>
            <person name="Jackman S."/>
            <person name="Docking R."/>
            <person name="Robertson G."/>
            <person name="Birol I."/>
            <person name="Bohlmann J."/>
            <person name="Breuil C."/>
        </authorList>
    </citation>
    <scope>NUCLEOTIDE SEQUENCE [LARGE SCALE GENOMIC DNA]</scope>
    <source>
        <strain evidence="3 4">UAMH 11346</strain>
    </source>
</reference>
<accession>S3D9U7</accession>
<dbReference type="EMBL" id="KE148146">
    <property type="protein sequence ID" value="EPE10275.1"/>
    <property type="molecule type" value="Genomic_DNA"/>
</dbReference>
<keyword evidence="2" id="KW-0472">Membrane</keyword>
<feature type="transmembrane region" description="Helical" evidence="2">
    <location>
        <begin position="407"/>
        <end position="428"/>
    </location>
</feature>
<dbReference type="Proteomes" id="UP000016923">
    <property type="component" value="Unassembled WGS sequence"/>
</dbReference>
<evidence type="ECO:0000256" key="2">
    <source>
        <dbReference type="SAM" id="Phobius"/>
    </source>
</evidence>
<protein>
    <submittedName>
        <fullName evidence="3">Uncharacterized protein</fullName>
    </submittedName>
</protein>
<feature type="transmembrane region" description="Helical" evidence="2">
    <location>
        <begin position="276"/>
        <end position="298"/>
    </location>
</feature>
<gene>
    <name evidence="3" type="ORF">F503_05370</name>
</gene>
<keyword evidence="2" id="KW-0812">Transmembrane</keyword>
<organism evidence="3 4">
    <name type="scientific">Ophiostoma piceae (strain UAMH 11346)</name>
    <name type="common">Sap stain fungus</name>
    <dbReference type="NCBI Taxonomy" id="1262450"/>
    <lineage>
        <taxon>Eukaryota</taxon>
        <taxon>Fungi</taxon>
        <taxon>Dikarya</taxon>
        <taxon>Ascomycota</taxon>
        <taxon>Pezizomycotina</taxon>
        <taxon>Sordariomycetes</taxon>
        <taxon>Sordariomycetidae</taxon>
        <taxon>Ophiostomatales</taxon>
        <taxon>Ophiostomataceae</taxon>
        <taxon>Ophiostoma</taxon>
    </lineage>
</organism>
<name>S3D9U7_OPHP1</name>
<dbReference type="AlphaFoldDB" id="S3D9U7"/>
<evidence type="ECO:0000256" key="1">
    <source>
        <dbReference type="SAM" id="MobiDB-lite"/>
    </source>
</evidence>
<dbReference type="HOGENOM" id="CLU_637924_0_0_1"/>
<feature type="transmembrane region" description="Helical" evidence="2">
    <location>
        <begin position="201"/>
        <end position="223"/>
    </location>
</feature>
<feature type="transmembrane region" description="Helical" evidence="2">
    <location>
        <begin position="375"/>
        <end position="395"/>
    </location>
</feature>
<feature type="region of interest" description="Disordered" evidence="1">
    <location>
        <begin position="1"/>
        <end position="92"/>
    </location>
</feature>
<dbReference type="eggNOG" id="ENOG502RZT9">
    <property type="taxonomic scope" value="Eukaryota"/>
</dbReference>
<evidence type="ECO:0000313" key="3">
    <source>
        <dbReference type="EMBL" id="EPE10275.1"/>
    </source>
</evidence>
<proteinExistence type="predicted"/>
<sequence>MAKKGTREKSLEQSVSPPPLPTKARAKRAAAAVADSETAHTSALELSPKKKDKKEKKERKDKSGTLSKRDKKKSFEDVFDDEPAGDHSEEEVVHETIRVKNVVPTSGSDGLSSWRLPGALSPYVDDTASALFEAGLFAVVSATLSSASRYGVTQHAISSPSFMDSTGWDTLLRTSSVQGYGALAASVTARLVKHVVGWNDVYALSALNVLISAPMVYLLSVFYNVPLSASLLSESLDIASDLLPVMAYKKWIRSAPAGDKTKTGPLQSVYDPALRVLLIVFSSVLYNFMVVQACRAYLPEALVLHFSGIWTVEPARALPVTWSSFFSHNSIVFALFQSPSVVAISTVCAYAAWVYIFERLDNPAGTEGLAVMKPIAMRSLATSIAVGLGVFVRCLTGVYSVDATGAALYNIVWTLSPLVVGAVLGYIVSF</sequence>
<keyword evidence="2" id="KW-1133">Transmembrane helix</keyword>
<feature type="transmembrane region" description="Helical" evidence="2">
    <location>
        <begin position="331"/>
        <end position="355"/>
    </location>
</feature>
<feature type="compositionally biased region" description="Basic and acidic residues" evidence="1">
    <location>
        <begin position="1"/>
        <end position="11"/>
    </location>
</feature>
<keyword evidence="4" id="KW-1185">Reference proteome</keyword>